<evidence type="ECO:0008006" key="3">
    <source>
        <dbReference type="Google" id="ProtNLM"/>
    </source>
</evidence>
<evidence type="ECO:0000313" key="2">
    <source>
        <dbReference type="Proteomes" id="UP000309788"/>
    </source>
</evidence>
<keyword evidence="2" id="KW-1185">Reference proteome</keyword>
<dbReference type="RefSeq" id="WP_138280214.1">
    <property type="nucleotide sequence ID" value="NZ_BMGE01000001.1"/>
</dbReference>
<organism evidence="1 2">
    <name type="scientific">Dyadobacter sediminis</name>
    <dbReference type="NCBI Taxonomy" id="1493691"/>
    <lineage>
        <taxon>Bacteria</taxon>
        <taxon>Pseudomonadati</taxon>
        <taxon>Bacteroidota</taxon>
        <taxon>Cytophagia</taxon>
        <taxon>Cytophagales</taxon>
        <taxon>Spirosomataceae</taxon>
        <taxon>Dyadobacter</taxon>
    </lineage>
</organism>
<dbReference type="OrthoDB" id="1318779at2"/>
<proteinExistence type="predicted"/>
<dbReference type="AlphaFoldDB" id="A0A5R9KJX5"/>
<comment type="caution">
    <text evidence="1">The sequence shown here is derived from an EMBL/GenBank/DDBJ whole genome shotgun (WGS) entry which is preliminary data.</text>
</comment>
<dbReference type="InterPro" id="IPR027375">
    <property type="entry name" value="DKNYY"/>
</dbReference>
<dbReference type="Pfam" id="PF13644">
    <property type="entry name" value="DKNYY"/>
    <property type="match status" value="3"/>
</dbReference>
<protein>
    <recommendedName>
        <fullName evidence="3">DKNYY family protein</fullName>
    </recommendedName>
</protein>
<dbReference type="PROSITE" id="PS51257">
    <property type="entry name" value="PROKAR_LIPOPROTEIN"/>
    <property type="match status" value="1"/>
</dbReference>
<accession>A0A5R9KJX5</accession>
<sequence>MKSKMIITMGFLSFLFGCSGSSSYKKENGQWYYKDLLLETGPNGSLKEINAFFAVDSRHAFYRNAVIAGSDAESFTALSEHYARDKAHVYYCDTYRKGQEYYAVRHNRISVISDADALTFAYLESNYAKDSRKVFYEGKSFPVRDAGSFRLLEYGFARDAFRGYYLQTEIAESDGKSFQNLDHEYAKDARNIYFSKVQTHDVAKPLPVTIPVKLAETASFSVLEKGYARDNKSVFFEGNPIKGANPASFRMLVTETENADAKDQAAFYKNGRRLVFN</sequence>
<name>A0A5R9KJX5_9BACT</name>
<reference evidence="1 2" key="1">
    <citation type="submission" date="2019-05" db="EMBL/GenBank/DDBJ databases">
        <authorList>
            <person name="Qu J.-H."/>
        </authorList>
    </citation>
    <scope>NUCLEOTIDE SEQUENCE [LARGE SCALE GENOMIC DNA]</scope>
    <source>
        <strain evidence="1 2">Z12</strain>
    </source>
</reference>
<dbReference type="Proteomes" id="UP000309788">
    <property type="component" value="Unassembled WGS sequence"/>
</dbReference>
<dbReference type="EMBL" id="VCEI01000011">
    <property type="protein sequence ID" value="TLU96521.1"/>
    <property type="molecule type" value="Genomic_DNA"/>
</dbReference>
<evidence type="ECO:0000313" key="1">
    <source>
        <dbReference type="EMBL" id="TLU96521.1"/>
    </source>
</evidence>
<gene>
    <name evidence="1" type="ORF">FEM55_05150</name>
</gene>